<reference evidence="2" key="1">
    <citation type="submission" date="2022-03" db="EMBL/GenBank/DDBJ databases">
        <title>De novo assembled genomes of Belliella spp. (Cyclobacteriaceae) strains.</title>
        <authorList>
            <person name="Szabo A."/>
            <person name="Korponai K."/>
            <person name="Felfoldi T."/>
        </authorList>
    </citation>
    <scope>NUCLEOTIDE SEQUENCE</scope>
    <source>
        <strain evidence="2">DSM 107340</strain>
    </source>
</reference>
<feature type="chain" id="PRO_5045877375" evidence="1">
    <location>
        <begin position="34"/>
        <end position="531"/>
    </location>
</feature>
<dbReference type="Proteomes" id="UP001165488">
    <property type="component" value="Unassembled WGS sequence"/>
</dbReference>
<dbReference type="Pfam" id="PF12771">
    <property type="entry name" value="SusD-like_2"/>
    <property type="match status" value="1"/>
</dbReference>
<dbReference type="PROSITE" id="PS51257">
    <property type="entry name" value="PROKAR_LIPOPROTEIN"/>
    <property type="match status" value="1"/>
</dbReference>
<gene>
    <name evidence="2" type="ORF">MM236_05810</name>
</gene>
<organism evidence="2 3">
    <name type="scientific">Belliella calami</name>
    <dbReference type="NCBI Taxonomy" id="2923436"/>
    <lineage>
        <taxon>Bacteria</taxon>
        <taxon>Pseudomonadati</taxon>
        <taxon>Bacteroidota</taxon>
        <taxon>Cytophagia</taxon>
        <taxon>Cytophagales</taxon>
        <taxon>Cyclobacteriaceae</taxon>
        <taxon>Belliella</taxon>
    </lineage>
</organism>
<evidence type="ECO:0000256" key="1">
    <source>
        <dbReference type="SAM" id="SignalP"/>
    </source>
</evidence>
<sequence>MKVIKFIKSKRVATLLMVGVLLGACSDFIDINADPNNPTDPQLALLLPATQLSIVGNFNTINRGASNVIQHRAAGGLNRWDQTGTTFQATWLGYYTQAIPDLEQMITTGTEQESWGYLGIAKLQKAFLYGMMVDLWGDLPYYEAAKSANPRFDSGEEIYSDLLKLIDEAKADINKGFSVVPSSDLIYQGSREKWIKFANSLKFKFYLQTKNVNPTASAQGISALLAENNLIDSNEDDFTFLFGSSPAPETRHPWYTTGYSPSRDGYVSMVLHDRLKEQDDPRLRYYIFRLNEKAGLANSQVGEGYYGRYPGDGAASPADQQTRAIVGIYPSGGVFDNGMIPSIPDDQGLLNNIGATTGASANSFRLVLFANGDGTGAGIQPLLTNSMMKFYRAEAALTLNTGENAGELLTQAVAANMEAISALSPAFPISSASILRFNERLLGEFEAASPEDKLALVMMQKWIAMYGNGVESYNDYRRTGLPELVELISPLDVFPQRFFFSETELTSNETVIETREQLQRNQQIIPVFWSR</sequence>
<dbReference type="Gene3D" id="1.25.40.390">
    <property type="match status" value="1"/>
</dbReference>
<feature type="signal peptide" evidence="1">
    <location>
        <begin position="1"/>
        <end position="33"/>
    </location>
</feature>
<proteinExistence type="predicted"/>
<keyword evidence="2" id="KW-0449">Lipoprotein</keyword>
<protein>
    <submittedName>
        <fullName evidence="2">SusD/RagB family nutrient-binding outer membrane lipoprotein</fullName>
    </submittedName>
</protein>
<dbReference type="EMBL" id="JAKZGS010000003">
    <property type="protein sequence ID" value="MCH7397492.1"/>
    <property type="molecule type" value="Genomic_DNA"/>
</dbReference>
<dbReference type="InterPro" id="IPR011990">
    <property type="entry name" value="TPR-like_helical_dom_sf"/>
</dbReference>
<keyword evidence="1" id="KW-0732">Signal</keyword>
<name>A0ABS9ULJ0_9BACT</name>
<dbReference type="InterPro" id="IPR041662">
    <property type="entry name" value="SusD-like_2"/>
</dbReference>
<evidence type="ECO:0000313" key="2">
    <source>
        <dbReference type="EMBL" id="MCH7397492.1"/>
    </source>
</evidence>
<keyword evidence="3" id="KW-1185">Reference proteome</keyword>
<evidence type="ECO:0000313" key="3">
    <source>
        <dbReference type="Proteomes" id="UP001165488"/>
    </source>
</evidence>
<accession>A0ABS9ULJ0</accession>
<dbReference type="SUPFAM" id="SSF48452">
    <property type="entry name" value="TPR-like"/>
    <property type="match status" value="1"/>
</dbReference>
<dbReference type="RefSeq" id="WP_241274002.1">
    <property type="nucleotide sequence ID" value="NZ_JAKZGS010000003.1"/>
</dbReference>
<comment type="caution">
    <text evidence="2">The sequence shown here is derived from an EMBL/GenBank/DDBJ whole genome shotgun (WGS) entry which is preliminary data.</text>
</comment>